<proteinExistence type="inferred from homology"/>
<keyword evidence="4" id="KW-0966">Cell projection</keyword>
<evidence type="ECO:0000256" key="3">
    <source>
        <dbReference type="SAM" id="MobiDB-lite"/>
    </source>
</evidence>
<gene>
    <name evidence="4" type="ORF">E9229_000081</name>
</gene>
<dbReference type="GO" id="GO:0044781">
    <property type="term" value="P:bacterial-type flagellum organization"/>
    <property type="evidence" value="ECO:0007669"/>
    <property type="project" value="UniProtKB-KW"/>
</dbReference>
<comment type="similarity">
    <text evidence="1">Belongs to the FlgD family.</text>
</comment>
<dbReference type="Pfam" id="PF03963">
    <property type="entry name" value="FlgD"/>
    <property type="match status" value="1"/>
</dbReference>
<protein>
    <submittedName>
        <fullName evidence="4">Flagellar basal-body rod modification protein FlgD</fullName>
    </submittedName>
</protein>
<accession>A0A839QDB6</accession>
<evidence type="ECO:0000256" key="1">
    <source>
        <dbReference type="ARBA" id="ARBA00010577"/>
    </source>
</evidence>
<evidence type="ECO:0000256" key="2">
    <source>
        <dbReference type="ARBA" id="ARBA00022795"/>
    </source>
</evidence>
<dbReference type="AlphaFoldDB" id="A0A839QDB6"/>
<keyword evidence="4" id="KW-0282">Flagellum</keyword>
<keyword evidence="4" id="KW-0969">Cilium</keyword>
<evidence type="ECO:0000313" key="4">
    <source>
        <dbReference type="EMBL" id="MBB2993890.1"/>
    </source>
</evidence>
<organism evidence="4 5">
    <name type="scientific">Paeniglutamicibacter cryotolerans</name>
    <dbReference type="NCBI Taxonomy" id="670079"/>
    <lineage>
        <taxon>Bacteria</taxon>
        <taxon>Bacillati</taxon>
        <taxon>Actinomycetota</taxon>
        <taxon>Actinomycetes</taxon>
        <taxon>Micrococcales</taxon>
        <taxon>Micrococcaceae</taxon>
        <taxon>Paeniglutamicibacter</taxon>
    </lineage>
</organism>
<feature type="region of interest" description="Disordered" evidence="3">
    <location>
        <begin position="134"/>
        <end position="165"/>
    </location>
</feature>
<dbReference type="RefSeq" id="WP_183509243.1">
    <property type="nucleotide sequence ID" value="NZ_BAABGK010000010.1"/>
</dbReference>
<reference evidence="4 5" key="1">
    <citation type="submission" date="2020-08" db="EMBL/GenBank/DDBJ databases">
        <title>Sequencing the genomes of 1000 actinobacteria strains.</title>
        <authorList>
            <person name="Klenk H.-P."/>
        </authorList>
    </citation>
    <scope>NUCLEOTIDE SEQUENCE [LARGE SCALE GENOMIC DNA]</scope>
    <source>
        <strain evidence="4 5">DSM 22826</strain>
    </source>
</reference>
<keyword evidence="2" id="KW-1005">Bacterial flagellum biogenesis</keyword>
<comment type="caution">
    <text evidence="4">The sequence shown here is derived from an EMBL/GenBank/DDBJ whole genome shotgun (WGS) entry which is preliminary data.</text>
</comment>
<dbReference type="InterPro" id="IPR005648">
    <property type="entry name" value="FlgD"/>
</dbReference>
<sequence>MPIPPIGVATAGAAAQPPRVPKKTLDGEVFLHLLVTQLANQDPSSPMDTNEMIAQTTQLASMEKLNMLSATQDVALGFQQRTAVASLIGTEVTTGGDSPITGIVTGVSFAGNEPQLTIGDQQVSYGNVLSIRQVSGSPGIPDLPETPDAPESPEPPEVPEIGTAA</sequence>
<feature type="region of interest" description="Disordered" evidence="3">
    <location>
        <begin position="1"/>
        <end position="20"/>
    </location>
</feature>
<dbReference type="EMBL" id="JACHVS010000001">
    <property type="protein sequence ID" value="MBB2993890.1"/>
    <property type="molecule type" value="Genomic_DNA"/>
</dbReference>
<dbReference type="Proteomes" id="UP000523000">
    <property type="component" value="Unassembled WGS sequence"/>
</dbReference>
<evidence type="ECO:0000313" key="5">
    <source>
        <dbReference type="Proteomes" id="UP000523000"/>
    </source>
</evidence>
<keyword evidence="5" id="KW-1185">Reference proteome</keyword>
<name>A0A839QDB6_9MICC</name>